<dbReference type="Pfam" id="PF00157">
    <property type="entry name" value="Pou"/>
    <property type="match status" value="1"/>
</dbReference>
<dbReference type="OrthoDB" id="6358449at2759"/>
<name>A0A0N4URJ7_DRAME</name>
<evidence type="ECO:0000313" key="8">
    <source>
        <dbReference type="Proteomes" id="UP000274756"/>
    </source>
</evidence>
<dbReference type="Gene3D" id="1.10.260.40">
    <property type="entry name" value="lambda repressor-like DNA-binding domains"/>
    <property type="match status" value="1"/>
</dbReference>
<dbReference type="GO" id="GO:0000981">
    <property type="term" value="F:DNA-binding transcription factor activity, RNA polymerase II-specific"/>
    <property type="evidence" value="ECO:0007669"/>
    <property type="project" value="TreeGrafter"/>
</dbReference>
<dbReference type="GO" id="GO:0005634">
    <property type="term" value="C:nucleus"/>
    <property type="evidence" value="ECO:0007669"/>
    <property type="project" value="UniProtKB-SubCell"/>
</dbReference>
<dbReference type="InterPro" id="IPR013847">
    <property type="entry name" value="POU"/>
</dbReference>
<dbReference type="SMART" id="SM00352">
    <property type="entry name" value="POU"/>
    <property type="match status" value="1"/>
</dbReference>
<feature type="domain" description="POU-specific" evidence="5">
    <location>
        <begin position="19"/>
        <end position="93"/>
    </location>
</feature>
<dbReference type="PROSITE" id="PS00465">
    <property type="entry name" value="POU_2"/>
    <property type="match status" value="1"/>
</dbReference>
<dbReference type="AlphaFoldDB" id="A0A0N4URJ7"/>
<dbReference type="InterPro" id="IPR010982">
    <property type="entry name" value="Lambda_DNA-bd_dom_sf"/>
</dbReference>
<evidence type="ECO:0000256" key="4">
    <source>
        <dbReference type="ARBA" id="ARBA00023242"/>
    </source>
</evidence>
<evidence type="ECO:0000313" key="9">
    <source>
        <dbReference type="WBParaSite" id="DME_0001067901-mRNA-1"/>
    </source>
</evidence>
<proteinExistence type="predicted"/>
<keyword evidence="4" id="KW-0539">Nucleus</keyword>
<evidence type="ECO:0000256" key="3">
    <source>
        <dbReference type="ARBA" id="ARBA00023155"/>
    </source>
</evidence>
<dbReference type="PROSITE" id="PS51179">
    <property type="entry name" value="POU_3"/>
    <property type="match status" value="1"/>
</dbReference>
<dbReference type="Proteomes" id="UP000038040">
    <property type="component" value="Unplaced"/>
</dbReference>
<dbReference type="EMBL" id="UYYG01000287">
    <property type="protein sequence ID" value="VDN54123.1"/>
    <property type="molecule type" value="Genomic_DNA"/>
</dbReference>
<dbReference type="SUPFAM" id="SSF47413">
    <property type="entry name" value="lambda repressor-like DNA-binding domains"/>
    <property type="match status" value="1"/>
</dbReference>
<dbReference type="Gene3D" id="1.10.10.60">
    <property type="entry name" value="Homeodomain-like"/>
    <property type="match status" value="1"/>
</dbReference>
<keyword evidence="8" id="KW-1185">Reference proteome</keyword>
<dbReference type="PANTHER" id="PTHR11636">
    <property type="entry name" value="POU DOMAIN"/>
    <property type="match status" value="1"/>
</dbReference>
<evidence type="ECO:0000259" key="5">
    <source>
        <dbReference type="PROSITE" id="PS51179"/>
    </source>
</evidence>
<sequence length="192" mass="22020">MDHTSCTAIRQAISEITLEERIELKELEIFAKEFKRKRKNFGLSQSNIGVDLGCRFGIDFSQSTISRFETLSLSFNNMAKLKPLLKKWLAYAEDAVANGAKIRTLLEAARNQSQNRFPSKVFEMSNSGTTEAAGMRESGRLLKKRRKRTILDVWQKVPLALYFKLNPRPDHYRIARLAEILELNRDVSLSIP</sequence>
<dbReference type="STRING" id="318479.A0A0N4URJ7"/>
<dbReference type="WBParaSite" id="DME_0001067901-mRNA-1">
    <property type="protein sequence ID" value="DME_0001067901-mRNA-1"/>
    <property type="gene ID" value="DME_0001067901"/>
</dbReference>
<dbReference type="InterPro" id="IPR009057">
    <property type="entry name" value="Homeodomain-like_sf"/>
</dbReference>
<dbReference type="SUPFAM" id="SSF46689">
    <property type="entry name" value="Homeodomain-like"/>
    <property type="match status" value="1"/>
</dbReference>
<evidence type="ECO:0000313" key="7">
    <source>
        <dbReference type="Proteomes" id="UP000038040"/>
    </source>
</evidence>
<reference evidence="6 8" key="2">
    <citation type="submission" date="2018-11" db="EMBL/GenBank/DDBJ databases">
        <authorList>
            <consortium name="Pathogen Informatics"/>
        </authorList>
    </citation>
    <scope>NUCLEOTIDE SEQUENCE [LARGE SCALE GENOMIC DNA]</scope>
</reference>
<dbReference type="Proteomes" id="UP000274756">
    <property type="component" value="Unassembled WGS sequence"/>
</dbReference>
<dbReference type="PANTHER" id="PTHR11636:SF137">
    <property type="entry name" value="HOMEOBOX PROTEIN CEH-18"/>
    <property type="match status" value="1"/>
</dbReference>
<gene>
    <name evidence="6" type="ORF">DME_LOCUS4096</name>
</gene>
<dbReference type="PRINTS" id="PR00028">
    <property type="entry name" value="POUDOMAIN"/>
</dbReference>
<accession>A0A0N4URJ7</accession>
<organism evidence="7 9">
    <name type="scientific">Dracunculus medinensis</name>
    <name type="common">Guinea worm</name>
    <dbReference type="NCBI Taxonomy" id="318479"/>
    <lineage>
        <taxon>Eukaryota</taxon>
        <taxon>Metazoa</taxon>
        <taxon>Ecdysozoa</taxon>
        <taxon>Nematoda</taxon>
        <taxon>Chromadorea</taxon>
        <taxon>Rhabditida</taxon>
        <taxon>Spirurina</taxon>
        <taxon>Dracunculoidea</taxon>
        <taxon>Dracunculidae</taxon>
        <taxon>Dracunculus</taxon>
    </lineage>
</organism>
<dbReference type="GO" id="GO:0000978">
    <property type="term" value="F:RNA polymerase II cis-regulatory region sequence-specific DNA binding"/>
    <property type="evidence" value="ECO:0007669"/>
    <property type="project" value="TreeGrafter"/>
</dbReference>
<reference evidence="9" key="1">
    <citation type="submission" date="2017-02" db="UniProtKB">
        <authorList>
            <consortium name="WormBaseParasite"/>
        </authorList>
    </citation>
    <scope>IDENTIFICATION</scope>
</reference>
<dbReference type="InterPro" id="IPR000327">
    <property type="entry name" value="POU_dom"/>
</dbReference>
<keyword evidence="3" id="KW-0371">Homeobox</keyword>
<keyword evidence="2" id="KW-0238">DNA-binding</keyword>
<protein>
    <submittedName>
        <fullName evidence="9">POU-specific domain-containing protein</fullName>
    </submittedName>
</protein>
<comment type="subcellular location">
    <subcellularLocation>
        <location evidence="1">Nucleus</location>
    </subcellularLocation>
</comment>
<evidence type="ECO:0000256" key="2">
    <source>
        <dbReference type="ARBA" id="ARBA00023125"/>
    </source>
</evidence>
<evidence type="ECO:0000313" key="6">
    <source>
        <dbReference type="EMBL" id="VDN54123.1"/>
    </source>
</evidence>
<dbReference type="InterPro" id="IPR050255">
    <property type="entry name" value="POU_domain_TF"/>
</dbReference>
<evidence type="ECO:0000256" key="1">
    <source>
        <dbReference type="ARBA" id="ARBA00004123"/>
    </source>
</evidence>